<keyword evidence="3" id="KW-1185">Reference proteome</keyword>
<gene>
    <name evidence="2" type="ORF">KQX54_005254</name>
</gene>
<evidence type="ECO:0000256" key="1">
    <source>
        <dbReference type="SAM" id="MobiDB-lite"/>
    </source>
</evidence>
<evidence type="ECO:0000313" key="2">
    <source>
        <dbReference type="EMBL" id="KAH0539509.1"/>
    </source>
</evidence>
<proteinExistence type="predicted"/>
<comment type="caution">
    <text evidence="2">The sequence shown here is derived from an EMBL/GenBank/DDBJ whole genome shotgun (WGS) entry which is preliminary data.</text>
</comment>
<protein>
    <submittedName>
        <fullName evidence="2">Uncharacterized protein</fullName>
    </submittedName>
</protein>
<accession>A0AAV7I113</accession>
<dbReference type="AlphaFoldDB" id="A0AAV7I113"/>
<name>A0AAV7I113_COTGL</name>
<sequence length="135" mass="14241">MHFLPTGPSSLSPSKFHTLGVDVGSHPETGWNSISHPGSTIRVVLSSFPSICVSAPNATLTLTSLDYGPSRASFTHHGLIAPPPRQPNQQPGTGDMSLLSSATASTRLKLLERRKDGMVSEQSVLAGSQGLAIRR</sequence>
<feature type="region of interest" description="Disordered" evidence="1">
    <location>
        <begin position="75"/>
        <end position="99"/>
    </location>
</feature>
<reference evidence="2 3" key="1">
    <citation type="journal article" date="2021" name="J. Hered.">
        <title>A chromosome-level genome assembly of the parasitoid wasp, Cotesia glomerata (Hymenoptera: Braconidae).</title>
        <authorList>
            <person name="Pinto B.J."/>
            <person name="Weis J.J."/>
            <person name="Gamble T."/>
            <person name="Ode P.J."/>
            <person name="Paul R."/>
            <person name="Zaspel J.M."/>
        </authorList>
    </citation>
    <scope>NUCLEOTIDE SEQUENCE [LARGE SCALE GENOMIC DNA]</scope>
    <source>
        <strain evidence="2">CgM1</strain>
    </source>
</reference>
<dbReference type="EMBL" id="JAHXZJ010002609">
    <property type="protein sequence ID" value="KAH0539509.1"/>
    <property type="molecule type" value="Genomic_DNA"/>
</dbReference>
<dbReference type="Proteomes" id="UP000826195">
    <property type="component" value="Unassembled WGS sequence"/>
</dbReference>
<evidence type="ECO:0000313" key="3">
    <source>
        <dbReference type="Proteomes" id="UP000826195"/>
    </source>
</evidence>
<organism evidence="2 3">
    <name type="scientific">Cotesia glomerata</name>
    <name type="common">Lepidopteran parasitic wasp</name>
    <name type="synonym">Apanteles glomeratus</name>
    <dbReference type="NCBI Taxonomy" id="32391"/>
    <lineage>
        <taxon>Eukaryota</taxon>
        <taxon>Metazoa</taxon>
        <taxon>Ecdysozoa</taxon>
        <taxon>Arthropoda</taxon>
        <taxon>Hexapoda</taxon>
        <taxon>Insecta</taxon>
        <taxon>Pterygota</taxon>
        <taxon>Neoptera</taxon>
        <taxon>Endopterygota</taxon>
        <taxon>Hymenoptera</taxon>
        <taxon>Apocrita</taxon>
        <taxon>Ichneumonoidea</taxon>
        <taxon>Braconidae</taxon>
        <taxon>Microgastrinae</taxon>
        <taxon>Cotesia</taxon>
    </lineage>
</organism>